<feature type="compositionally biased region" description="Basic and acidic residues" evidence="1">
    <location>
        <begin position="101"/>
        <end position="113"/>
    </location>
</feature>
<feature type="non-terminal residue" evidence="2">
    <location>
        <position position="162"/>
    </location>
</feature>
<sequence>MNLDEFIASIEALRRRPRERSVKKLVRPRAAIRNSRVLYLITKEDEEEKQREETTRKRPSGEGTLRTMHEGADRPFDRTIRVVMGAISLMSDRPLPGGTAKIDRRWSIEEEKGKRKKKKKRKRRKKKKKNLARVLSLPTGRPCGLAARGRLFSPRWERDRGD</sequence>
<accession>A0A427B5T3</accession>
<evidence type="ECO:0000256" key="1">
    <source>
        <dbReference type="SAM" id="MobiDB-lite"/>
    </source>
</evidence>
<evidence type="ECO:0000313" key="3">
    <source>
        <dbReference type="Proteomes" id="UP000287651"/>
    </source>
</evidence>
<dbReference type="AlphaFoldDB" id="A0A427B5T3"/>
<reference evidence="2 3" key="1">
    <citation type="journal article" date="2014" name="Agronomy (Basel)">
        <title>A Draft Genome Sequence for Ensete ventricosum, the Drought-Tolerant Tree Against Hunger.</title>
        <authorList>
            <person name="Harrison J."/>
            <person name="Moore K.A."/>
            <person name="Paszkiewicz K."/>
            <person name="Jones T."/>
            <person name="Grant M."/>
            <person name="Ambacheew D."/>
            <person name="Muzemil S."/>
            <person name="Studholme D.J."/>
        </authorList>
    </citation>
    <scope>NUCLEOTIDE SEQUENCE [LARGE SCALE GENOMIC DNA]</scope>
</reference>
<proteinExistence type="predicted"/>
<feature type="region of interest" description="Disordered" evidence="1">
    <location>
        <begin position="90"/>
        <end position="162"/>
    </location>
</feature>
<feature type="compositionally biased region" description="Basic residues" evidence="1">
    <location>
        <begin position="114"/>
        <end position="131"/>
    </location>
</feature>
<organism evidence="2 3">
    <name type="scientific">Ensete ventricosum</name>
    <name type="common">Abyssinian banana</name>
    <name type="synonym">Musa ensete</name>
    <dbReference type="NCBI Taxonomy" id="4639"/>
    <lineage>
        <taxon>Eukaryota</taxon>
        <taxon>Viridiplantae</taxon>
        <taxon>Streptophyta</taxon>
        <taxon>Embryophyta</taxon>
        <taxon>Tracheophyta</taxon>
        <taxon>Spermatophyta</taxon>
        <taxon>Magnoliopsida</taxon>
        <taxon>Liliopsida</taxon>
        <taxon>Zingiberales</taxon>
        <taxon>Musaceae</taxon>
        <taxon>Ensete</taxon>
    </lineage>
</organism>
<protein>
    <submittedName>
        <fullName evidence="2">Uncharacterized protein</fullName>
    </submittedName>
</protein>
<feature type="region of interest" description="Disordered" evidence="1">
    <location>
        <begin position="44"/>
        <end position="74"/>
    </location>
</feature>
<name>A0A427B5T3_ENSVE</name>
<dbReference type="Proteomes" id="UP000287651">
    <property type="component" value="Unassembled WGS sequence"/>
</dbReference>
<gene>
    <name evidence="2" type="ORF">B296_00013290</name>
</gene>
<comment type="caution">
    <text evidence="2">The sequence shown here is derived from an EMBL/GenBank/DDBJ whole genome shotgun (WGS) entry which is preliminary data.</text>
</comment>
<evidence type="ECO:0000313" key="2">
    <source>
        <dbReference type="EMBL" id="RRT83832.1"/>
    </source>
</evidence>
<feature type="compositionally biased region" description="Basic and acidic residues" evidence="1">
    <location>
        <begin position="48"/>
        <end position="60"/>
    </location>
</feature>
<dbReference type="EMBL" id="AMZH03000424">
    <property type="protein sequence ID" value="RRT83832.1"/>
    <property type="molecule type" value="Genomic_DNA"/>
</dbReference>